<dbReference type="Proteomes" id="UP000392064">
    <property type="component" value="Chromosome"/>
</dbReference>
<evidence type="ECO:0000313" key="2">
    <source>
        <dbReference type="EMBL" id="QGG41249.1"/>
    </source>
</evidence>
<evidence type="ECO:0000256" key="1">
    <source>
        <dbReference type="SAM" id="Phobius"/>
    </source>
</evidence>
<proteinExistence type="predicted"/>
<feature type="transmembrane region" description="Helical" evidence="1">
    <location>
        <begin position="157"/>
        <end position="182"/>
    </location>
</feature>
<keyword evidence="1" id="KW-0812">Transmembrane</keyword>
<dbReference type="AlphaFoldDB" id="A0A5Q2MHJ4"/>
<dbReference type="EMBL" id="CP045737">
    <property type="protein sequence ID" value="QGG41249.1"/>
    <property type="molecule type" value="Genomic_DNA"/>
</dbReference>
<feature type="transmembrane region" description="Helical" evidence="1">
    <location>
        <begin position="236"/>
        <end position="261"/>
    </location>
</feature>
<dbReference type="RefSeq" id="WP_153652518.1">
    <property type="nucleotide sequence ID" value="NZ_CP045737.1"/>
</dbReference>
<feature type="transmembrane region" description="Helical" evidence="1">
    <location>
        <begin position="189"/>
        <end position="209"/>
    </location>
</feature>
<dbReference type="KEGG" id="aef:GEV26_07650"/>
<protein>
    <submittedName>
        <fullName evidence="2">ABC transporter permease</fullName>
    </submittedName>
</protein>
<sequence>MSISTDPRHITMRGVMRSEWTKIRSVRSNMVTLAAAAAALLFIGLIFSAMVGGVVGSTQTDVEGDTAGAALAGVQIAQLIIGVLGVLVITSEYSTGLIRTTLTSVPSRLPVFGAKVAILAVTTMVALGASAFIAFFAGQALIDSGGIDTVSLGDPGVLRAVVGAGAFLTGTALMGLAIGTLLRSTAGAISVLFGVIFLLPALGTIMLPAGSRDQVLQYLPSIAGSSFTSVAPESSILSPAVGAAVFAAWIVVPLLGAAVAFKRRAA</sequence>
<keyword evidence="1" id="KW-1133">Transmembrane helix</keyword>
<name>A0A5Q2MHJ4_9ACTN</name>
<feature type="transmembrane region" description="Helical" evidence="1">
    <location>
        <begin position="111"/>
        <end position="137"/>
    </location>
</feature>
<keyword evidence="1" id="KW-0472">Membrane</keyword>
<gene>
    <name evidence="2" type="ORF">GEV26_07650</name>
</gene>
<organism evidence="2 3">
    <name type="scientific">Aeromicrobium yanjiei</name>
    <dbReference type="NCBI Taxonomy" id="2662028"/>
    <lineage>
        <taxon>Bacteria</taxon>
        <taxon>Bacillati</taxon>
        <taxon>Actinomycetota</taxon>
        <taxon>Actinomycetes</taxon>
        <taxon>Propionibacteriales</taxon>
        <taxon>Nocardioidaceae</taxon>
        <taxon>Aeromicrobium</taxon>
    </lineage>
</organism>
<feature type="transmembrane region" description="Helical" evidence="1">
    <location>
        <begin position="66"/>
        <end position="90"/>
    </location>
</feature>
<reference evidence="2 3" key="1">
    <citation type="submission" date="2019-11" db="EMBL/GenBank/DDBJ databases">
        <authorList>
            <person name="Li J."/>
        </authorList>
    </citation>
    <scope>NUCLEOTIDE SEQUENCE [LARGE SCALE GENOMIC DNA]</scope>
    <source>
        <strain evidence="2 3">MF47</strain>
    </source>
</reference>
<keyword evidence="3" id="KW-1185">Reference proteome</keyword>
<accession>A0A5Q2MHJ4</accession>
<evidence type="ECO:0000313" key="3">
    <source>
        <dbReference type="Proteomes" id="UP000392064"/>
    </source>
</evidence>